<keyword evidence="4" id="KW-1185">Reference proteome</keyword>
<evidence type="ECO:0000259" key="2">
    <source>
        <dbReference type="Pfam" id="PF20906"/>
    </source>
</evidence>
<dbReference type="Gene3D" id="3.40.1610.10">
    <property type="entry name" value="CV3147-like domain"/>
    <property type="match status" value="1"/>
</dbReference>
<evidence type="ECO:0000259" key="1">
    <source>
        <dbReference type="Pfam" id="PF06032"/>
    </source>
</evidence>
<dbReference type="RefSeq" id="WP_379577523.1">
    <property type="nucleotide sequence ID" value="NZ_JBHUFV010000052.1"/>
</dbReference>
<gene>
    <name evidence="3" type="ORF">ACFSKW_35880</name>
</gene>
<feature type="domain" description="S-Me-THD N-terminal" evidence="1">
    <location>
        <begin position="7"/>
        <end position="161"/>
    </location>
</feature>
<evidence type="ECO:0000313" key="3">
    <source>
        <dbReference type="EMBL" id="MFD1936864.1"/>
    </source>
</evidence>
<dbReference type="EMBL" id="JBHUFV010000052">
    <property type="protein sequence ID" value="MFD1936864.1"/>
    <property type="molecule type" value="Genomic_DNA"/>
</dbReference>
<reference evidence="4" key="1">
    <citation type="journal article" date="2019" name="Int. J. Syst. Evol. Microbiol.">
        <title>The Global Catalogue of Microorganisms (GCM) 10K type strain sequencing project: providing services to taxonomists for standard genome sequencing and annotation.</title>
        <authorList>
            <consortium name="The Broad Institute Genomics Platform"/>
            <consortium name="The Broad Institute Genome Sequencing Center for Infectious Disease"/>
            <person name="Wu L."/>
            <person name="Ma J."/>
        </authorList>
    </citation>
    <scope>NUCLEOTIDE SEQUENCE [LARGE SCALE GENOMIC DNA]</scope>
    <source>
        <strain evidence="4">ICMP 6774ER</strain>
    </source>
</reference>
<proteinExistence type="predicted"/>
<dbReference type="InterPro" id="IPR048350">
    <property type="entry name" value="S-Me-THD-like_C"/>
</dbReference>
<organism evidence="3 4">
    <name type="scientific">Nonomuraea mangrovi</name>
    <dbReference type="NCBI Taxonomy" id="2316207"/>
    <lineage>
        <taxon>Bacteria</taxon>
        <taxon>Bacillati</taxon>
        <taxon>Actinomycetota</taxon>
        <taxon>Actinomycetes</taxon>
        <taxon>Streptosporangiales</taxon>
        <taxon>Streptosporangiaceae</taxon>
        <taxon>Nonomuraea</taxon>
    </lineage>
</organism>
<dbReference type="InterPro" id="IPR027479">
    <property type="entry name" value="S-Me-THD_N_sf"/>
</dbReference>
<comment type="caution">
    <text evidence="3">The sequence shown here is derived from an EMBL/GenBank/DDBJ whole genome shotgun (WGS) entry which is preliminary data.</text>
</comment>
<dbReference type="Proteomes" id="UP001597368">
    <property type="component" value="Unassembled WGS sequence"/>
</dbReference>
<dbReference type="InterPro" id="IPR024071">
    <property type="entry name" value="S-Me-THD_C_sf"/>
</dbReference>
<sequence length="357" mass="37252">MQLNEAELPALARGCAVLGTGGGGAVETAVPSAMQAIRRHGPVPVVRLDELGDDDLIVPLSGIGAPTVGHEMLMSLEQPQRLCEEIERILGRRPAAIMAAEIGGSNGVEPVAWAAQVGLPLLDADGMGRAFPEVQMVSMNVAGLPLDLVVMSDVVGNVATLRPVSAVWAERLARAVCVASGASSLLSSYVMTAGQARGGLIEGSVSAAMDIGRSVEGATDPLAALRDCLGACELIHGKIVDVERRTGGGFVHGSVVVQGTDSCRGRMLRVELQNENLLALEDGEILASVPDLITIVDTQTAGAISTEMLRFGQRVSVLAWSCDPLWRTPRGLEIAGPAAFGYDIAYRPVEELAHVGR</sequence>
<accession>A0ABW4T6L0</accession>
<dbReference type="SUPFAM" id="SSF160991">
    <property type="entry name" value="CV3147-like"/>
    <property type="match status" value="1"/>
</dbReference>
<evidence type="ECO:0000313" key="4">
    <source>
        <dbReference type="Proteomes" id="UP001597368"/>
    </source>
</evidence>
<dbReference type="Pfam" id="PF06032">
    <property type="entry name" value="S-Me-THD_N"/>
    <property type="match status" value="1"/>
</dbReference>
<name>A0ABW4T6L0_9ACTN</name>
<dbReference type="Gene3D" id="2.40.390.10">
    <property type="entry name" value="CV3147-like"/>
    <property type="match status" value="1"/>
</dbReference>
<protein>
    <submittedName>
        <fullName evidence="3">DUF917 domain-containing protein</fullName>
    </submittedName>
</protein>
<feature type="domain" description="S-Me-THD-like C-terminal" evidence="2">
    <location>
        <begin position="166"/>
        <end position="349"/>
    </location>
</feature>
<dbReference type="Pfam" id="PF20906">
    <property type="entry name" value="S-Me-THD_C"/>
    <property type="match status" value="1"/>
</dbReference>
<dbReference type="InterPro" id="IPR010318">
    <property type="entry name" value="S-Me-THD_N"/>
</dbReference>